<dbReference type="EMBL" id="AERO01000109">
    <property type="protein sequence ID" value="EFW59812.1"/>
    <property type="molecule type" value="Genomic_DNA"/>
</dbReference>
<dbReference type="Proteomes" id="UP000003302">
    <property type="component" value="Unassembled WGS sequence"/>
</dbReference>
<comment type="caution">
    <text evidence="1">The sequence shown here is derived from an EMBL/GenBank/DDBJ whole genome shotgun (WGS) entry which is preliminary data.</text>
</comment>
<reference evidence="1 2" key="1">
    <citation type="submission" date="2011-01" db="EMBL/GenBank/DDBJ databases">
        <title>Shigella flexneri CDC 796-83 whole genome shotgun sequencing project.</title>
        <authorList>
            <person name="Mane S.P."/>
            <person name="Sobral B.W."/>
            <person name="Cebula T."/>
            <person name="Chertkov O."/>
            <person name="Munk A.C."/>
            <person name="Tapia R."/>
            <person name="Green L."/>
            <person name="Rogers Y."/>
            <person name="Detter J.C."/>
            <person name="Bruce D."/>
            <person name="Brettin T.S."/>
        </authorList>
    </citation>
    <scope>NUCLEOTIDE SEQUENCE [LARGE SCALE GENOMIC DNA]</scope>
    <source>
        <strain evidence="1 2">CDC 796-83</strain>
    </source>
</reference>
<sequence length="49" mass="5292">MGTYVTNTGLMATYGGQFTLTKMHAGCVKCSNAQNNRNNQEVAYTSLNS</sequence>
<name>A0A6N3QN81_SHIFL</name>
<gene>
    <name evidence="1" type="ORF">SGF_02782</name>
</gene>
<evidence type="ECO:0000313" key="2">
    <source>
        <dbReference type="Proteomes" id="UP000003302"/>
    </source>
</evidence>
<evidence type="ECO:0000313" key="1">
    <source>
        <dbReference type="EMBL" id="EFW59812.1"/>
    </source>
</evidence>
<proteinExistence type="predicted"/>
<organism evidence="1 2">
    <name type="scientific">Shigella flexneri CDC 796-83</name>
    <dbReference type="NCBI Taxonomy" id="945360"/>
    <lineage>
        <taxon>Bacteria</taxon>
        <taxon>Pseudomonadati</taxon>
        <taxon>Pseudomonadota</taxon>
        <taxon>Gammaproteobacteria</taxon>
        <taxon>Enterobacterales</taxon>
        <taxon>Enterobacteriaceae</taxon>
        <taxon>Shigella</taxon>
    </lineage>
</organism>
<dbReference type="AlphaFoldDB" id="A0A6N3QN81"/>
<accession>A0A6N3QN81</accession>
<protein>
    <submittedName>
        <fullName evidence="1">Uncharacterized protein</fullName>
    </submittedName>
</protein>